<evidence type="ECO:0000313" key="3">
    <source>
        <dbReference type="Proteomes" id="UP000822476"/>
    </source>
</evidence>
<keyword evidence="3" id="KW-1185">Reference proteome</keyword>
<accession>A0A8S9Z8G1</accession>
<gene>
    <name evidence="2" type="ORF">EG68_01321</name>
</gene>
<evidence type="ECO:0000313" key="2">
    <source>
        <dbReference type="EMBL" id="KAF7261421.1"/>
    </source>
</evidence>
<dbReference type="Proteomes" id="UP000822476">
    <property type="component" value="Unassembled WGS sequence"/>
</dbReference>
<feature type="transmembrane region" description="Helical" evidence="1">
    <location>
        <begin position="40"/>
        <end position="61"/>
    </location>
</feature>
<organism evidence="2 3">
    <name type="scientific">Paragonimus skrjabini miyazakii</name>
    <dbReference type="NCBI Taxonomy" id="59628"/>
    <lineage>
        <taxon>Eukaryota</taxon>
        <taxon>Metazoa</taxon>
        <taxon>Spiralia</taxon>
        <taxon>Lophotrochozoa</taxon>
        <taxon>Platyhelminthes</taxon>
        <taxon>Trematoda</taxon>
        <taxon>Digenea</taxon>
        <taxon>Plagiorchiida</taxon>
        <taxon>Troglotremata</taxon>
        <taxon>Troglotrematidae</taxon>
        <taxon>Paragonimus</taxon>
    </lineage>
</organism>
<keyword evidence="1" id="KW-0472">Membrane</keyword>
<protein>
    <submittedName>
        <fullName evidence="2">Uncharacterized protein</fullName>
    </submittedName>
</protein>
<sequence length="135" mass="15040">MNTSYYMPIAWMSQEAVADKDMLDALKDQVLNVKERIPRYLLAVCLTTGILFICTLLALYLRKRYCISSFGSQLTESGHRKCIIQGFVLDTTVGTGLIHILQTCDILSSHSTNAPHVNLHCYTTTASQGSVFYIG</sequence>
<dbReference type="AlphaFoldDB" id="A0A8S9Z8G1"/>
<keyword evidence="1" id="KW-0812">Transmembrane</keyword>
<name>A0A8S9Z8G1_9TREM</name>
<proteinExistence type="predicted"/>
<dbReference type="EMBL" id="JTDE01000384">
    <property type="protein sequence ID" value="KAF7261421.1"/>
    <property type="molecule type" value="Genomic_DNA"/>
</dbReference>
<keyword evidence="1" id="KW-1133">Transmembrane helix</keyword>
<comment type="caution">
    <text evidence="2">The sequence shown here is derived from an EMBL/GenBank/DDBJ whole genome shotgun (WGS) entry which is preliminary data.</text>
</comment>
<evidence type="ECO:0000256" key="1">
    <source>
        <dbReference type="SAM" id="Phobius"/>
    </source>
</evidence>
<reference evidence="2" key="1">
    <citation type="submission" date="2019-07" db="EMBL/GenBank/DDBJ databases">
        <title>Annotation for the trematode Paragonimus miyazaki's.</title>
        <authorList>
            <person name="Choi Y.-J."/>
        </authorList>
    </citation>
    <scope>NUCLEOTIDE SEQUENCE</scope>
    <source>
        <strain evidence="2">Japan</strain>
    </source>
</reference>